<dbReference type="PANTHER" id="PTHR43479">
    <property type="entry name" value="ACREF/ENVCD OPERON REPRESSOR-RELATED"/>
    <property type="match status" value="1"/>
</dbReference>
<dbReference type="RefSeq" id="WP_103680619.1">
    <property type="nucleotide sequence ID" value="NZ_LPWH01000093.1"/>
</dbReference>
<dbReference type="OrthoDB" id="362563at2"/>
<reference evidence="5" key="1">
    <citation type="submission" date="2015-12" db="EMBL/GenBank/DDBJ databases">
        <authorList>
            <person name="Lodha T.D."/>
            <person name="Chintalapati S."/>
            <person name="Chintalapati V.R."/>
            <person name="Sravanthi T."/>
        </authorList>
    </citation>
    <scope>NUCLEOTIDE SEQUENCE [LARGE SCALE GENOMIC DNA]</scope>
    <source>
        <strain evidence="5">JC133</strain>
    </source>
</reference>
<sequence length="208" mass="23570">MRRTKEESEQTREAIFDAGLQVFSEKGFTAATMSDIARKAGVTRGAIYWHFKNKEAFFEEIVSQSCSYYDELQEEAVKSDLPMLESLHRAITTMLSRFFSDRRWRMMQEFILRESLTTQASSEELNDLASGRGITLLQEAIEKGQIFSRWSASTAQLSLHALIVGVFLESSYQGTTLSREEIGHIADFIVRGFAPSPSHSARSIHEKA</sequence>
<dbReference type="InterPro" id="IPR009057">
    <property type="entry name" value="Homeodomain-like_sf"/>
</dbReference>
<dbReference type="Pfam" id="PF00440">
    <property type="entry name" value="TetR_N"/>
    <property type="match status" value="1"/>
</dbReference>
<dbReference type="PRINTS" id="PR00455">
    <property type="entry name" value="HTHTETR"/>
</dbReference>
<evidence type="ECO:0000256" key="2">
    <source>
        <dbReference type="PROSITE-ProRule" id="PRU00335"/>
    </source>
</evidence>
<evidence type="ECO:0000313" key="4">
    <source>
        <dbReference type="EMBL" id="POQ99652.1"/>
    </source>
</evidence>
<dbReference type="InterPro" id="IPR050624">
    <property type="entry name" value="HTH-type_Tx_Regulator"/>
</dbReference>
<dbReference type="Proteomes" id="UP000237350">
    <property type="component" value="Unassembled WGS sequence"/>
</dbReference>
<evidence type="ECO:0000259" key="3">
    <source>
        <dbReference type="PROSITE" id="PS50977"/>
    </source>
</evidence>
<dbReference type="Gene3D" id="1.10.357.10">
    <property type="entry name" value="Tetracycline Repressor, domain 2"/>
    <property type="match status" value="1"/>
</dbReference>
<proteinExistence type="predicted"/>
<dbReference type="AlphaFoldDB" id="A0A2S4JJD0"/>
<dbReference type="InterPro" id="IPR001647">
    <property type="entry name" value="HTH_TetR"/>
</dbReference>
<evidence type="ECO:0000256" key="1">
    <source>
        <dbReference type="ARBA" id="ARBA00023125"/>
    </source>
</evidence>
<evidence type="ECO:0000313" key="5">
    <source>
        <dbReference type="Proteomes" id="UP000237350"/>
    </source>
</evidence>
<comment type="caution">
    <text evidence="4">The sequence shown here is derived from an EMBL/GenBank/DDBJ whole genome shotgun (WGS) entry which is preliminary data.</text>
</comment>
<dbReference type="SUPFAM" id="SSF46689">
    <property type="entry name" value="Homeodomain-like"/>
    <property type="match status" value="1"/>
</dbReference>
<accession>A0A2S4JJD0</accession>
<dbReference type="PROSITE" id="PS50977">
    <property type="entry name" value="HTH_TETR_2"/>
    <property type="match status" value="1"/>
</dbReference>
<feature type="DNA-binding region" description="H-T-H motif" evidence="2">
    <location>
        <begin position="32"/>
        <end position="51"/>
    </location>
</feature>
<gene>
    <name evidence="4" type="ORF">AU468_10095</name>
</gene>
<dbReference type="SUPFAM" id="SSF48498">
    <property type="entry name" value="Tetracyclin repressor-like, C-terminal domain"/>
    <property type="match status" value="1"/>
</dbReference>
<protein>
    <recommendedName>
        <fullName evidence="3">HTH tetR-type domain-containing protein</fullName>
    </recommendedName>
</protein>
<feature type="domain" description="HTH tetR-type" evidence="3">
    <location>
        <begin position="9"/>
        <end position="69"/>
    </location>
</feature>
<dbReference type="GO" id="GO:0003677">
    <property type="term" value="F:DNA binding"/>
    <property type="evidence" value="ECO:0007669"/>
    <property type="project" value="UniProtKB-UniRule"/>
</dbReference>
<dbReference type="EMBL" id="LPWH01000093">
    <property type="protein sequence ID" value="POQ99652.1"/>
    <property type="molecule type" value="Genomic_DNA"/>
</dbReference>
<dbReference type="PANTHER" id="PTHR43479:SF11">
    <property type="entry name" value="ACREF_ENVCD OPERON REPRESSOR-RELATED"/>
    <property type="match status" value="1"/>
</dbReference>
<keyword evidence="1 2" id="KW-0238">DNA-binding</keyword>
<keyword evidence="5" id="KW-1185">Reference proteome</keyword>
<organism evidence="4 5">
    <name type="scientific">Alkalispirochaeta sphaeroplastigenens</name>
    <dbReference type="NCBI Taxonomy" id="1187066"/>
    <lineage>
        <taxon>Bacteria</taxon>
        <taxon>Pseudomonadati</taxon>
        <taxon>Spirochaetota</taxon>
        <taxon>Spirochaetia</taxon>
        <taxon>Spirochaetales</taxon>
        <taxon>Spirochaetaceae</taxon>
        <taxon>Alkalispirochaeta</taxon>
    </lineage>
</organism>
<name>A0A2S4JJD0_9SPIO</name>
<dbReference type="InterPro" id="IPR036271">
    <property type="entry name" value="Tet_transcr_reg_TetR-rel_C_sf"/>
</dbReference>